<reference evidence="8" key="1">
    <citation type="journal article" date="2020" name="Nat. Commun.">
        <title>Genome assembly of wild tea tree DASZ reveals pedigree and selection history of tea varieties.</title>
        <authorList>
            <person name="Zhang W."/>
            <person name="Zhang Y."/>
            <person name="Qiu H."/>
            <person name="Guo Y."/>
            <person name="Wan H."/>
            <person name="Zhang X."/>
            <person name="Scossa F."/>
            <person name="Alseekh S."/>
            <person name="Zhang Q."/>
            <person name="Wang P."/>
            <person name="Xu L."/>
            <person name="Schmidt M.H."/>
            <person name="Jia X."/>
            <person name="Li D."/>
            <person name="Zhu A."/>
            <person name="Guo F."/>
            <person name="Chen W."/>
            <person name="Ni D."/>
            <person name="Usadel B."/>
            <person name="Fernie A.R."/>
            <person name="Wen W."/>
        </authorList>
    </citation>
    <scope>NUCLEOTIDE SEQUENCE [LARGE SCALE GENOMIC DNA]</scope>
    <source>
        <strain evidence="8">cv. G240</strain>
    </source>
</reference>
<dbReference type="PANTHER" id="PTHR31042:SF91">
    <property type="entry name" value="CORE-2_I-BRANCHING BETA-1,6-N-ACETYLGLUCOSAMINYLTRANSFERASE FAMILY PROTEIN"/>
    <property type="match status" value="1"/>
</dbReference>
<evidence type="ECO:0000256" key="1">
    <source>
        <dbReference type="ARBA" id="ARBA00004606"/>
    </source>
</evidence>
<evidence type="ECO:0000313" key="8">
    <source>
        <dbReference type="Proteomes" id="UP000593564"/>
    </source>
</evidence>
<dbReference type="PANTHER" id="PTHR31042">
    <property type="entry name" value="CORE-2/I-BRANCHING BETA-1,6-N-ACETYLGLUCOSAMINYLTRANSFERASE FAMILY PROTEIN-RELATED"/>
    <property type="match status" value="1"/>
</dbReference>
<evidence type="ECO:0000256" key="4">
    <source>
        <dbReference type="ARBA" id="ARBA00023136"/>
    </source>
</evidence>
<evidence type="ECO:0000256" key="2">
    <source>
        <dbReference type="ARBA" id="ARBA00022676"/>
    </source>
</evidence>
<keyword evidence="5" id="KW-0325">Glycoprotein</keyword>
<keyword evidence="8" id="KW-1185">Reference proteome</keyword>
<dbReference type="EMBL" id="JACBKZ010000010">
    <property type="protein sequence ID" value="KAF5940294.1"/>
    <property type="molecule type" value="Genomic_DNA"/>
</dbReference>
<protein>
    <submittedName>
        <fullName evidence="7">Uncharacterized protein</fullName>
    </submittedName>
</protein>
<keyword evidence="2" id="KW-0328">Glycosyltransferase</keyword>
<comment type="caution">
    <text evidence="7">The sequence shown here is derived from an EMBL/GenBank/DDBJ whole genome shotgun (WGS) entry which is preliminary data.</text>
</comment>
<accession>A0A7J7GLK2</accession>
<evidence type="ECO:0000256" key="3">
    <source>
        <dbReference type="ARBA" id="ARBA00022679"/>
    </source>
</evidence>
<dbReference type="AlphaFoldDB" id="A0A7J7GLK2"/>
<keyword evidence="4 6" id="KW-0472">Membrane</keyword>
<sequence length="834" mass="96509">MKQYNFIASIKELPTHIKREIRESNFRIAATIILCISMSVFIFILSVFVNHRVRKFLVSDELYFPPITPTLSHSSSCNGSSSSSTKNGGLREWIAPSEMWHSMTDKELLWRASMVPSIAEFPYKRTPKVAFMFLTRGRLPLAPFWEMFFKDHEGFFSIYLHTSPEFTEEAPESSVFYKRRIPSKPVQWGRATMIDAERRLLANALLDFSNERFILLSETCIPLFSFTTTYTYLFNSNHSYLSSFDDPRRMGRGRYNKRMWPAISLSDWRKGSQWFEVHRKLAIQVISDVTYYPVFKDHCKPPCYMDEHYLPTLVTKVCPELTSNRTITWVDWSGGGSHPTRFVRKDVTEGFLNQVRYGFNCSYNGDTTSTFGLESRAILRFSCVDTPFLTDLETQTSPVEHSVILHVVFVQKSQSRGCEPCLPVQWGRATMIDAERSLLANALIDFSNERFILLSETCIPLFNFTTTYTYLLNSNHNFLRSFDDPRRMGRGRYNKRMWPAISLSDWRKVFKDHCKPPCYMDEHYLPTLVTMVCPELTSNRTNTWADWSGGGSHPTRFVRKDVTAGFLNWVRHRFNCNYNGGDMSSICFLFARKFHPNTLQSLLQMAPTLLGFNSSSPVQWGRATTIDAERSLLANALLDSSNERFILLSETCIPSFNFTTPYTYLLNSNHSFLSSFDDPRRMGRDRYNKKMWPTISLSDWRKGSQWFEVHRKLAIQVISDVTYFPVFKDHCKPPCYMDEHYLPTLVTKVCPELTSNRTITWADWSGGGSHPTRFVRKDVTEGFLNRVRHGFNCRYNGGDMSSICFLFARKFHPNTLQSLLQMAPTLLGFNSSSA</sequence>
<dbReference type="Proteomes" id="UP000593564">
    <property type="component" value="Unassembled WGS sequence"/>
</dbReference>
<dbReference type="GO" id="GO:0016757">
    <property type="term" value="F:glycosyltransferase activity"/>
    <property type="evidence" value="ECO:0007669"/>
    <property type="project" value="UniProtKB-KW"/>
</dbReference>
<reference evidence="7 8" key="2">
    <citation type="submission" date="2020-07" db="EMBL/GenBank/DDBJ databases">
        <title>Genome assembly of wild tea tree DASZ reveals pedigree and selection history of tea varieties.</title>
        <authorList>
            <person name="Zhang W."/>
        </authorList>
    </citation>
    <scope>NUCLEOTIDE SEQUENCE [LARGE SCALE GENOMIC DNA]</scope>
    <source>
        <strain evidence="8">cv. G240</strain>
        <tissue evidence="7">Leaf</tissue>
    </source>
</reference>
<evidence type="ECO:0000256" key="6">
    <source>
        <dbReference type="SAM" id="Phobius"/>
    </source>
</evidence>
<dbReference type="InterPro" id="IPR044174">
    <property type="entry name" value="BC10-like"/>
</dbReference>
<name>A0A7J7GLK2_CAMSI</name>
<keyword evidence="6" id="KW-1133">Transmembrane helix</keyword>
<comment type="subcellular location">
    <subcellularLocation>
        <location evidence="1">Membrane</location>
        <topology evidence="1">Single-pass type II membrane protein</topology>
    </subcellularLocation>
</comment>
<feature type="transmembrane region" description="Helical" evidence="6">
    <location>
        <begin position="28"/>
        <end position="49"/>
    </location>
</feature>
<keyword evidence="6" id="KW-0812">Transmembrane</keyword>
<proteinExistence type="predicted"/>
<dbReference type="InterPro" id="IPR003406">
    <property type="entry name" value="Glyco_trans_14"/>
</dbReference>
<evidence type="ECO:0000313" key="7">
    <source>
        <dbReference type="EMBL" id="KAF5940294.1"/>
    </source>
</evidence>
<dbReference type="GO" id="GO:0016020">
    <property type="term" value="C:membrane"/>
    <property type="evidence" value="ECO:0007669"/>
    <property type="project" value="UniProtKB-SubCell"/>
</dbReference>
<organism evidence="7 8">
    <name type="scientific">Camellia sinensis</name>
    <name type="common">Tea plant</name>
    <name type="synonym">Thea sinensis</name>
    <dbReference type="NCBI Taxonomy" id="4442"/>
    <lineage>
        <taxon>Eukaryota</taxon>
        <taxon>Viridiplantae</taxon>
        <taxon>Streptophyta</taxon>
        <taxon>Embryophyta</taxon>
        <taxon>Tracheophyta</taxon>
        <taxon>Spermatophyta</taxon>
        <taxon>Magnoliopsida</taxon>
        <taxon>eudicotyledons</taxon>
        <taxon>Gunneridae</taxon>
        <taxon>Pentapetalae</taxon>
        <taxon>asterids</taxon>
        <taxon>Ericales</taxon>
        <taxon>Theaceae</taxon>
        <taxon>Camellia</taxon>
    </lineage>
</organism>
<evidence type="ECO:0000256" key="5">
    <source>
        <dbReference type="ARBA" id="ARBA00023180"/>
    </source>
</evidence>
<gene>
    <name evidence="7" type="ORF">HYC85_021461</name>
</gene>
<keyword evidence="3" id="KW-0808">Transferase</keyword>
<dbReference type="Pfam" id="PF02485">
    <property type="entry name" value="Branch"/>
    <property type="match status" value="3"/>
</dbReference>